<reference evidence="2 3" key="1">
    <citation type="journal article" date="2006" name="Nat. Biotechnol.">
        <title>Genome sequence of the ubiquitous hydrocarbon-degrading marine bacterium Alcanivorax borkumensis.</title>
        <authorList>
            <person name="Schneiker S."/>
            <person name="Martins dos Santos V.A.P."/>
            <person name="Bartels D."/>
            <person name="Bekel T."/>
            <person name="Brecht M."/>
            <person name="Buhrmester J."/>
            <person name="Chernikova T.N."/>
            <person name="Denaro R."/>
            <person name="Ferrer M."/>
            <person name="Gertler C."/>
            <person name="Goesmann A."/>
            <person name="Golyshina O.V."/>
            <person name="Kaminski F."/>
            <person name="Khachane A.N."/>
            <person name="Lang S."/>
            <person name="Linke B."/>
            <person name="McHardy A.C."/>
            <person name="Meyer F."/>
            <person name="Nechitaylo T."/>
            <person name="Puehler A."/>
            <person name="Regenhardt D."/>
            <person name="Rupp O."/>
            <person name="Sabirova J.S."/>
            <person name="Selbitschka W."/>
            <person name="Yakimov M.M."/>
            <person name="Timmis K.N."/>
            <person name="Vorhoelter F.-J."/>
            <person name="Weidner S."/>
            <person name="Kaiser O."/>
            <person name="Golyshin P.N."/>
        </authorList>
    </citation>
    <scope>NUCLEOTIDE SEQUENCE [LARGE SCALE GENOMIC DNA]</scope>
    <source>
        <strain evidence="3">ATCC 700651 / DSM 11573 / NCIMB 13689 / SK2</strain>
    </source>
</reference>
<dbReference type="HOGENOM" id="CLU_119385_0_0_6"/>
<evidence type="ECO:0000256" key="1">
    <source>
        <dbReference type="SAM" id="SignalP"/>
    </source>
</evidence>
<protein>
    <recommendedName>
        <fullName evidence="4">Lipoprotein</fullName>
    </recommendedName>
</protein>
<evidence type="ECO:0000313" key="2">
    <source>
        <dbReference type="EMBL" id="CAL15898.1"/>
    </source>
</evidence>
<accession>Q0VSF0</accession>
<name>Q0VSF0_ALCBS</name>
<keyword evidence="1" id="KW-0732">Signal</keyword>
<dbReference type="AlphaFoldDB" id="Q0VSF0"/>
<feature type="signal peptide" evidence="1">
    <location>
        <begin position="1"/>
        <end position="17"/>
    </location>
</feature>
<dbReference type="PROSITE" id="PS51257">
    <property type="entry name" value="PROKAR_LIPOPROTEIN"/>
    <property type="match status" value="1"/>
</dbReference>
<proteinExistence type="predicted"/>
<evidence type="ECO:0008006" key="4">
    <source>
        <dbReference type="Google" id="ProtNLM"/>
    </source>
</evidence>
<dbReference type="STRING" id="393595.ABO_0450"/>
<dbReference type="KEGG" id="abo:ABO_0450"/>
<dbReference type="Pfam" id="PF03923">
    <property type="entry name" value="Lipoprotein_16"/>
    <property type="match status" value="1"/>
</dbReference>
<sequence>MTMLRAALIFTATTLFAGCALSPQMITVAPKADVEAANIGHNEPVQVIAVDSREQSAFGTRGGVYKETALVQPANDVKNAIEDAVRKGLQNQGFNAFNAGADATRLEVRLEQLDYVPEEGSVVNEVTLSLTLLAEASRADVVHIGTYKSSVVHDLPLTPTANRNQTMINEILSSAITRMLTDPKMQAFLAGNDTP</sequence>
<feature type="chain" id="PRO_5004178900" description="Lipoprotein" evidence="1">
    <location>
        <begin position="18"/>
        <end position="195"/>
    </location>
</feature>
<evidence type="ECO:0000313" key="3">
    <source>
        <dbReference type="Proteomes" id="UP000008871"/>
    </source>
</evidence>
<dbReference type="Proteomes" id="UP000008871">
    <property type="component" value="Chromosome"/>
</dbReference>
<dbReference type="InterPro" id="IPR005619">
    <property type="entry name" value="Uncharacterised_YajG"/>
</dbReference>
<keyword evidence="3" id="KW-1185">Reference proteome</keyword>
<dbReference type="EMBL" id="AM286690">
    <property type="protein sequence ID" value="CAL15898.1"/>
    <property type="molecule type" value="Genomic_DNA"/>
</dbReference>
<organism evidence="2 3">
    <name type="scientific">Alcanivorax borkumensis (strain ATCC 700651 / DSM 11573 / NCIMB 13689 / SK2)</name>
    <dbReference type="NCBI Taxonomy" id="393595"/>
    <lineage>
        <taxon>Bacteria</taxon>
        <taxon>Pseudomonadati</taxon>
        <taxon>Pseudomonadota</taxon>
        <taxon>Gammaproteobacteria</taxon>
        <taxon>Oceanospirillales</taxon>
        <taxon>Alcanivoracaceae</taxon>
        <taxon>Alcanivorax</taxon>
    </lineage>
</organism>
<dbReference type="eggNOG" id="COG3056">
    <property type="taxonomic scope" value="Bacteria"/>
</dbReference>
<gene>
    <name evidence="2" type="ordered locus">ABO_0450</name>
</gene>